<dbReference type="EMBL" id="BEZZ01008166">
    <property type="protein sequence ID" value="GCC17378.1"/>
    <property type="molecule type" value="Genomic_DNA"/>
</dbReference>
<dbReference type="InterPro" id="IPR043128">
    <property type="entry name" value="Rev_trsase/Diguanyl_cyclase"/>
</dbReference>
<comment type="similarity">
    <text evidence="1">Belongs to the beta type-B retroviral polymerase family. HERV class-II K(HML-2) pol subfamily.</text>
</comment>
<dbReference type="Pfam" id="PF00078">
    <property type="entry name" value="RVT_1"/>
    <property type="match status" value="1"/>
</dbReference>
<sequence>MAYKEAQELYRNNRRQLARKLMGAPDTSQCPISREELEIKFREKLSKANNKADIKNFAGSAGHVDENLLLGPIGEEEVEEALRGIDRHSAPGPDGKKLKDLEAIQETDASRIPRLFTLWLKTRSIPESLKKSRTVLIPKCEDQDRLKNLDNWRPITIGPMLLRLFTKIMAKRLSKAVNINPRQKGFLAATPGCNENIAILKNVKGSKKNRKELAVVFVDLAKAFDSVGHKLLIGSLKRMKTPTAFVDLIRDLYTNNTTVIEGKGKPTDQIKIERGVKQGDPLSPLLFNIAIDPLISTLEQAGQGITMPYGDRMVNCTALAFTDDIALLSNSHAGMQENLKILQSYCDKTGLDINVKKTKGFHFTCKRKTFMKNHEAKWRIRNETIKYIPPGDTERYLGARIDPWAGVKEREWDEKLKTWVEGLRTAPLKPTQRLELLRVHVIPRLYFHLILTEASQNTLVKLDKII</sequence>
<evidence type="ECO:0000313" key="4">
    <source>
        <dbReference type="EMBL" id="GCC17378.1"/>
    </source>
</evidence>
<proteinExistence type="inferred from homology"/>
<gene>
    <name evidence="4" type="ORF">chiPu_0022479</name>
</gene>
<reference evidence="4 5" key="1">
    <citation type="journal article" date="2018" name="Nat. Ecol. Evol.">
        <title>Shark genomes provide insights into elasmobranch evolution and the origin of vertebrates.</title>
        <authorList>
            <person name="Hara Y"/>
            <person name="Yamaguchi K"/>
            <person name="Onimaru K"/>
            <person name="Kadota M"/>
            <person name="Koyanagi M"/>
            <person name="Keeley SD"/>
            <person name="Tatsumi K"/>
            <person name="Tanaka K"/>
            <person name="Motone F"/>
            <person name="Kageyama Y"/>
            <person name="Nozu R"/>
            <person name="Adachi N"/>
            <person name="Nishimura O"/>
            <person name="Nakagawa R"/>
            <person name="Tanegashima C"/>
            <person name="Kiyatake I"/>
            <person name="Matsumoto R"/>
            <person name="Murakumo K"/>
            <person name="Nishida K"/>
            <person name="Terakita A"/>
            <person name="Kuratani S"/>
            <person name="Sato K"/>
            <person name="Hyodo S Kuraku.S."/>
        </authorList>
    </citation>
    <scope>NUCLEOTIDE SEQUENCE [LARGE SCALE GENOMIC DNA]</scope>
</reference>
<evidence type="ECO:0000259" key="3">
    <source>
        <dbReference type="PROSITE" id="PS50878"/>
    </source>
</evidence>
<dbReference type="SUPFAM" id="SSF56672">
    <property type="entry name" value="DNA/RNA polymerases"/>
    <property type="match status" value="1"/>
</dbReference>
<dbReference type="AlphaFoldDB" id="A0A401RGU1"/>
<dbReference type="OMA" id="VAWRNIN"/>
<evidence type="ECO:0000256" key="2">
    <source>
        <dbReference type="ARBA" id="ARBA00012180"/>
    </source>
</evidence>
<dbReference type="EC" id="3.1.26.4" evidence="2"/>
<evidence type="ECO:0000313" key="5">
    <source>
        <dbReference type="Proteomes" id="UP000287033"/>
    </source>
</evidence>
<dbReference type="Gene3D" id="3.30.70.270">
    <property type="match status" value="1"/>
</dbReference>
<name>A0A401RGU1_CHIPU</name>
<dbReference type="PROSITE" id="PS50878">
    <property type="entry name" value="RT_POL"/>
    <property type="match status" value="1"/>
</dbReference>
<protein>
    <recommendedName>
        <fullName evidence="2">ribonuclease H</fullName>
        <ecNumber evidence="2">3.1.26.4</ecNumber>
    </recommendedName>
</protein>
<comment type="caution">
    <text evidence="4">The sequence shown here is derived from an EMBL/GenBank/DDBJ whole genome shotgun (WGS) entry which is preliminary data.</text>
</comment>
<dbReference type="Proteomes" id="UP000287033">
    <property type="component" value="Unassembled WGS sequence"/>
</dbReference>
<feature type="domain" description="Reverse transcriptase" evidence="3">
    <location>
        <begin position="118"/>
        <end position="401"/>
    </location>
</feature>
<dbReference type="CDD" id="cd01650">
    <property type="entry name" value="RT_nLTR_like"/>
    <property type="match status" value="1"/>
</dbReference>
<accession>A0A401RGU1</accession>
<dbReference type="InterPro" id="IPR043502">
    <property type="entry name" value="DNA/RNA_pol_sf"/>
</dbReference>
<dbReference type="PANTHER" id="PTHR19446">
    <property type="entry name" value="REVERSE TRANSCRIPTASES"/>
    <property type="match status" value="1"/>
</dbReference>
<organism evidence="4 5">
    <name type="scientific">Chiloscyllium punctatum</name>
    <name type="common">Brownbanded bambooshark</name>
    <name type="synonym">Hemiscyllium punctatum</name>
    <dbReference type="NCBI Taxonomy" id="137246"/>
    <lineage>
        <taxon>Eukaryota</taxon>
        <taxon>Metazoa</taxon>
        <taxon>Chordata</taxon>
        <taxon>Craniata</taxon>
        <taxon>Vertebrata</taxon>
        <taxon>Chondrichthyes</taxon>
        <taxon>Elasmobranchii</taxon>
        <taxon>Galeomorphii</taxon>
        <taxon>Galeoidea</taxon>
        <taxon>Orectolobiformes</taxon>
        <taxon>Hemiscylliidae</taxon>
        <taxon>Chiloscyllium</taxon>
    </lineage>
</organism>
<keyword evidence="5" id="KW-1185">Reference proteome</keyword>
<dbReference type="OrthoDB" id="9902985at2759"/>
<dbReference type="STRING" id="137246.A0A401RGU1"/>
<dbReference type="InterPro" id="IPR000477">
    <property type="entry name" value="RT_dom"/>
</dbReference>
<evidence type="ECO:0000256" key="1">
    <source>
        <dbReference type="ARBA" id="ARBA00010879"/>
    </source>
</evidence>
<dbReference type="GO" id="GO:0004523">
    <property type="term" value="F:RNA-DNA hybrid ribonuclease activity"/>
    <property type="evidence" value="ECO:0007669"/>
    <property type="project" value="UniProtKB-EC"/>
</dbReference>